<dbReference type="PANTHER" id="PTHR34138">
    <property type="entry name" value="CELL SHAPE-DETERMINING PROTEIN MREC"/>
    <property type="match status" value="1"/>
</dbReference>
<dbReference type="Proteomes" id="UP000034448">
    <property type="component" value="Unassembled WGS sequence"/>
</dbReference>
<dbReference type="AlphaFoldDB" id="A0A0G0FE12"/>
<dbReference type="PANTHER" id="PTHR34138:SF1">
    <property type="entry name" value="CELL SHAPE-DETERMINING PROTEIN MREC"/>
    <property type="match status" value="1"/>
</dbReference>
<comment type="similarity">
    <text evidence="1">Belongs to the MreC family.</text>
</comment>
<evidence type="ECO:0000313" key="7">
    <source>
        <dbReference type="Proteomes" id="UP000034448"/>
    </source>
</evidence>
<evidence type="ECO:0000256" key="2">
    <source>
        <dbReference type="ARBA" id="ARBA00013855"/>
    </source>
</evidence>
<proteinExistence type="inferred from homology"/>
<dbReference type="Pfam" id="PF04085">
    <property type="entry name" value="MreC"/>
    <property type="match status" value="1"/>
</dbReference>
<organism evidence="6 7">
    <name type="scientific">Candidatus Daviesbacteria bacterium GW2011_GWA1_36_8</name>
    <dbReference type="NCBI Taxonomy" id="1618417"/>
    <lineage>
        <taxon>Bacteria</taxon>
        <taxon>Candidatus Daviesiibacteriota</taxon>
    </lineage>
</organism>
<comment type="caution">
    <text evidence="6">The sequence shown here is derived from an EMBL/GenBank/DDBJ whole genome shotgun (WGS) entry which is preliminary data.</text>
</comment>
<dbReference type="Gene3D" id="2.40.10.350">
    <property type="entry name" value="Rod shape-determining protein MreC, domain 2"/>
    <property type="match status" value="1"/>
</dbReference>
<accession>A0A0G0FE12</accession>
<gene>
    <name evidence="6" type="ORF">US28_C0005G0052</name>
</gene>
<dbReference type="Gene3D" id="2.40.10.340">
    <property type="entry name" value="Rod shape-determining protein MreC, domain 1"/>
    <property type="match status" value="1"/>
</dbReference>
<reference evidence="6 7" key="1">
    <citation type="journal article" date="2015" name="Nature">
        <title>rRNA introns, odd ribosomes, and small enigmatic genomes across a large radiation of phyla.</title>
        <authorList>
            <person name="Brown C.T."/>
            <person name="Hug L.A."/>
            <person name="Thomas B.C."/>
            <person name="Sharon I."/>
            <person name="Castelle C.J."/>
            <person name="Singh A."/>
            <person name="Wilkins M.J."/>
            <person name="Williams K.H."/>
            <person name="Banfield J.F."/>
        </authorList>
    </citation>
    <scope>NUCLEOTIDE SEQUENCE [LARGE SCALE GENOMIC DNA]</scope>
</reference>
<evidence type="ECO:0000256" key="4">
    <source>
        <dbReference type="ARBA" id="ARBA00032089"/>
    </source>
</evidence>
<dbReference type="GO" id="GO:0008360">
    <property type="term" value="P:regulation of cell shape"/>
    <property type="evidence" value="ECO:0007669"/>
    <property type="project" value="UniProtKB-KW"/>
</dbReference>
<evidence type="ECO:0000256" key="3">
    <source>
        <dbReference type="ARBA" id="ARBA00022960"/>
    </source>
</evidence>
<keyword evidence="3" id="KW-0133">Cell shape</keyword>
<dbReference type="InterPro" id="IPR007221">
    <property type="entry name" value="MreC"/>
</dbReference>
<evidence type="ECO:0000313" key="6">
    <source>
        <dbReference type="EMBL" id="KKQ16137.1"/>
    </source>
</evidence>
<dbReference type="InterPro" id="IPR042177">
    <property type="entry name" value="Cell/Rod_1"/>
</dbReference>
<protein>
    <recommendedName>
        <fullName evidence="2">Cell shape-determining protein MreC</fullName>
    </recommendedName>
    <alternativeName>
        <fullName evidence="4">Cell shape protein MreC</fullName>
    </alternativeName>
</protein>
<evidence type="ECO:0000259" key="5">
    <source>
        <dbReference type="Pfam" id="PF04085"/>
    </source>
</evidence>
<sequence>MLQSLLADSKLFLILTIISIVLTFADNLNFLSLPKSVIQNITIPIQYGLYKSSGEVARQFEFISLSRRASQENKALKQHLADILSENTILLQKLSELEAAVEQEKVLSSQTFALINARPIGINRFLFIDKGSDDGLKLNQAVVYKNNLIGQISEVSPKKSQILLASDPDLQISAFAQNPAGKAKGILTGQFGSEMLMDKILHSEAIEVGDLVYTEGTEIDIPRGLVIGEVSQVLSRENEVFKQAKVKPVIDIKDLGLVFIITN</sequence>
<dbReference type="InterPro" id="IPR055342">
    <property type="entry name" value="MreC_beta-barrel_core"/>
</dbReference>
<feature type="domain" description="Rod shape-determining protein MreC beta-barrel core" evidence="5">
    <location>
        <begin position="115"/>
        <end position="261"/>
    </location>
</feature>
<name>A0A0G0FE12_9BACT</name>
<dbReference type="EMBL" id="LBSJ01000005">
    <property type="protein sequence ID" value="KKQ16137.1"/>
    <property type="molecule type" value="Genomic_DNA"/>
</dbReference>
<dbReference type="PIRSF" id="PIRSF038471">
    <property type="entry name" value="MreC"/>
    <property type="match status" value="1"/>
</dbReference>
<dbReference type="InterPro" id="IPR042175">
    <property type="entry name" value="Cell/Rod_MreC_2"/>
</dbReference>
<dbReference type="GO" id="GO:0005886">
    <property type="term" value="C:plasma membrane"/>
    <property type="evidence" value="ECO:0007669"/>
    <property type="project" value="TreeGrafter"/>
</dbReference>
<evidence type="ECO:0000256" key="1">
    <source>
        <dbReference type="ARBA" id="ARBA00009369"/>
    </source>
</evidence>